<comment type="caution">
    <text evidence="1">The sequence shown here is derived from an EMBL/GenBank/DDBJ whole genome shotgun (WGS) entry which is preliminary data.</text>
</comment>
<accession>A0A7J9CWA3</accession>
<evidence type="ECO:0008006" key="3">
    <source>
        <dbReference type="Google" id="ProtNLM"/>
    </source>
</evidence>
<dbReference type="OrthoDB" id="10477762at2759"/>
<evidence type="ECO:0000313" key="2">
    <source>
        <dbReference type="Proteomes" id="UP000593579"/>
    </source>
</evidence>
<reference evidence="1 2" key="1">
    <citation type="journal article" date="2019" name="Genome Biol. Evol.">
        <title>Insights into the evolution of the New World diploid cottons (Gossypium, subgenus Houzingenia) based on genome sequencing.</title>
        <authorList>
            <person name="Grover C.E."/>
            <person name="Arick M.A. 2nd"/>
            <person name="Thrash A."/>
            <person name="Conover J.L."/>
            <person name="Sanders W.S."/>
            <person name="Peterson D.G."/>
            <person name="Frelichowski J.E."/>
            <person name="Scheffler J.A."/>
            <person name="Scheffler B.E."/>
            <person name="Wendel J.F."/>
        </authorList>
    </citation>
    <scope>NUCLEOTIDE SEQUENCE [LARGE SCALE GENOMIC DNA]</scope>
    <source>
        <strain evidence="1">5</strain>
        <tissue evidence="1">Leaf</tissue>
    </source>
</reference>
<proteinExistence type="predicted"/>
<dbReference type="EMBL" id="JABEZY010000013">
    <property type="protein sequence ID" value="MBA0752799.1"/>
    <property type="molecule type" value="Genomic_DNA"/>
</dbReference>
<sequence length="135" mass="15811">SQNQCSHLWRSLSKIWPLFHENLIWSIRDGATARCWKNPWILDVICRITSIPPSHSESGSDKVIWARSTSGAFSIRRAYWTLKETTWNSRDKYWKSIWKYLGPRRQLKWLRPLAAGLNNTKHILVAAKGIILVRI</sequence>
<evidence type="ECO:0000313" key="1">
    <source>
        <dbReference type="EMBL" id="MBA0752799.1"/>
    </source>
</evidence>
<dbReference type="AlphaFoldDB" id="A0A7J9CWA3"/>
<keyword evidence="2" id="KW-1185">Reference proteome</keyword>
<organism evidence="1 2">
    <name type="scientific">Gossypium gossypioides</name>
    <name type="common">Mexican cotton</name>
    <name type="synonym">Selera gossypioides</name>
    <dbReference type="NCBI Taxonomy" id="34282"/>
    <lineage>
        <taxon>Eukaryota</taxon>
        <taxon>Viridiplantae</taxon>
        <taxon>Streptophyta</taxon>
        <taxon>Embryophyta</taxon>
        <taxon>Tracheophyta</taxon>
        <taxon>Spermatophyta</taxon>
        <taxon>Magnoliopsida</taxon>
        <taxon>eudicotyledons</taxon>
        <taxon>Gunneridae</taxon>
        <taxon>Pentapetalae</taxon>
        <taxon>rosids</taxon>
        <taxon>malvids</taxon>
        <taxon>Malvales</taxon>
        <taxon>Malvaceae</taxon>
        <taxon>Malvoideae</taxon>
        <taxon>Gossypium</taxon>
    </lineage>
</organism>
<protein>
    <recommendedName>
        <fullName evidence="3">Reverse transcriptase zinc-binding domain-containing protein</fullName>
    </recommendedName>
</protein>
<dbReference type="Proteomes" id="UP000593579">
    <property type="component" value="Unassembled WGS sequence"/>
</dbReference>
<feature type="non-terminal residue" evidence="1">
    <location>
        <position position="135"/>
    </location>
</feature>
<gene>
    <name evidence="1" type="ORF">Gogos_001601</name>
</gene>
<name>A0A7J9CWA3_GOSGO</name>